<comment type="catalytic activity">
    <reaction evidence="1">
        <text>ATP + protein L-histidine = ADP + protein N-phospho-L-histidine.</text>
        <dbReference type="EC" id="2.7.13.3"/>
    </reaction>
</comment>
<dbReference type="Gene3D" id="3.30.565.10">
    <property type="entry name" value="Histidine kinase-like ATPase, C-terminal domain"/>
    <property type="match status" value="1"/>
</dbReference>
<evidence type="ECO:0000259" key="12">
    <source>
        <dbReference type="PROSITE" id="PS50109"/>
    </source>
</evidence>
<evidence type="ECO:0000256" key="4">
    <source>
        <dbReference type="ARBA" id="ARBA00022553"/>
    </source>
</evidence>
<evidence type="ECO:0000313" key="14">
    <source>
        <dbReference type="EMBL" id="MFC0596480.1"/>
    </source>
</evidence>
<dbReference type="CDD" id="cd00075">
    <property type="entry name" value="HATPase"/>
    <property type="match status" value="1"/>
</dbReference>
<evidence type="ECO:0000256" key="3">
    <source>
        <dbReference type="ARBA" id="ARBA00012438"/>
    </source>
</evidence>
<dbReference type="Proteomes" id="UP001589830">
    <property type="component" value="Unassembled WGS sequence"/>
</dbReference>
<dbReference type="RefSeq" id="WP_188847261.1">
    <property type="nucleotide sequence ID" value="NZ_BMPJ01000011.1"/>
</dbReference>
<keyword evidence="6 11" id="KW-0812">Transmembrane</keyword>
<dbReference type="InterPro" id="IPR003660">
    <property type="entry name" value="HAMP_dom"/>
</dbReference>
<dbReference type="PRINTS" id="PR00344">
    <property type="entry name" value="BCTRLSENSOR"/>
</dbReference>
<keyword evidence="5" id="KW-0808">Transferase</keyword>
<evidence type="ECO:0000256" key="7">
    <source>
        <dbReference type="ARBA" id="ARBA00022777"/>
    </source>
</evidence>
<keyword evidence="4" id="KW-0597">Phosphoprotein</keyword>
<dbReference type="PANTHER" id="PTHR45436:SF5">
    <property type="entry name" value="SENSOR HISTIDINE KINASE TRCS"/>
    <property type="match status" value="1"/>
</dbReference>
<feature type="transmembrane region" description="Helical" evidence="11">
    <location>
        <begin position="91"/>
        <end position="110"/>
    </location>
</feature>
<dbReference type="GO" id="GO:0016301">
    <property type="term" value="F:kinase activity"/>
    <property type="evidence" value="ECO:0007669"/>
    <property type="project" value="UniProtKB-KW"/>
</dbReference>
<dbReference type="Gene3D" id="6.10.340.10">
    <property type="match status" value="1"/>
</dbReference>
<accession>A0ABV6Q2Z3</accession>
<dbReference type="SMART" id="SM00304">
    <property type="entry name" value="HAMP"/>
    <property type="match status" value="1"/>
</dbReference>
<dbReference type="PANTHER" id="PTHR45436">
    <property type="entry name" value="SENSOR HISTIDINE KINASE YKOH"/>
    <property type="match status" value="1"/>
</dbReference>
<keyword evidence="15" id="KW-1185">Reference proteome</keyword>
<feature type="domain" description="Histidine kinase" evidence="12">
    <location>
        <begin position="205"/>
        <end position="399"/>
    </location>
</feature>
<feature type="domain" description="HAMP" evidence="13">
    <location>
        <begin position="144"/>
        <end position="197"/>
    </location>
</feature>
<dbReference type="SUPFAM" id="SSF47384">
    <property type="entry name" value="Homodimeric domain of signal transducing histidine kinase"/>
    <property type="match status" value="1"/>
</dbReference>
<keyword evidence="8 11" id="KW-1133">Transmembrane helix</keyword>
<comment type="caution">
    <text evidence="14">The sequence shown here is derived from an EMBL/GenBank/DDBJ whole genome shotgun (WGS) entry which is preliminary data.</text>
</comment>
<evidence type="ECO:0000256" key="6">
    <source>
        <dbReference type="ARBA" id="ARBA00022692"/>
    </source>
</evidence>
<evidence type="ECO:0000256" key="5">
    <source>
        <dbReference type="ARBA" id="ARBA00022679"/>
    </source>
</evidence>
<dbReference type="Pfam" id="PF00672">
    <property type="entry name" value="HAMP"/>
    <property type="match status" value="1"/>
</dbReference>
<dbReference type="InterPro" id="IPR003661">
    <property type="entry name" value="HisK_dim/P_dom"/>
</dbReference>
<dbReference type="InterPro" id="IPR004358">
    <property type="entry name" value="Sig_transdc_His_kin-like_C"/>
</dbReference>
<evidence type="ECO:0000256" key="1">
    <source>
        <dbReference type="ARBA" id="ARBA00000085"/>
    </source>
</evidence>
<evidence type="ECO:0000256" key="9">
    <source>
        <dbReference type="ARBA" id="ARBA00023012"/>
    </source>
</evidence>
<dbReference type="InterPro" id="IPR036097">
    <property type="entry name" value="HisK_dim/P_sf"/>
</dbReference>
<evidence type="ECO:0000259" key="13">
    <source>
        <dbReference type="PROSITE" id="PS50885"/>
    </source>
</evidence>
<dbReference type="SMART" id="SM00388">
    <property type="entry name" value="HisKA"/>
    <property type="match status" value="1"/>
</dbReference>
<dbReference type="EC" id="2.7.13.3" evidence="3"/>
<keyword evidence="9" id="KW-0902">Two-component regulatory system</keyword>
<dbReference type="CDD" id="cd06225">
    <property type="entry name" value="HAMP"/>
    <property type="match status" value="1"/>
</dbReference>
<keyword evidence="7 14" id="KW-0418">Kinase</keyword>
<dbReference type="SUPFAM" id="SSF158472">
    <property type="entry name" value="HAMP domain-like"/>
    <property type="match status" value="1"/>
</dbReference>
<evidence type="ECO:0000256" key="8">
    <source>
        <dbReference type="ARBA" id="ARBA00022989"/>
    </source>
</evidence>
<dbReference type="EMBL" id="JBHLTW010000042">
    <property type="protein sequence ID" value="MFC0596480.1"/>
    <property type="molecule type" value="Genomic_DNA"/>
</dbReference>
<dbReference type="PROSITE" id="PS50885">
    <property type="entry name" value="HAMP"/>
    <property type="match status" value="1"/>
</dbReference>
<organism evidence="14 15">
    <name type="scientific">Thermus composti</name>
    <dbReference type="NCBI Taxonomy" id="532059"/>
    <lineage>
        <taxon>Bacteria</taxon>
        <taxon>Thermotogati</taxon>
        <taxon>Deinococcota</taxon>
        <taxon>Deinococci</taxon>
        <taxon>Thermales</taxon>
        <taxon>Thermaceae</taxon>
        <taxon>Thermus</taxon>
    </lineage>
</organism>
<dbReference type="InterPro" id="IPR005467">
    <property type="entry name" value="His_kinase_dom"/>
</dbReference>
<dbReference type="Pfam" id="PF02518">
    <property type="entry name" value="HATPase_c"/>
    <property type="match status" value="1"/>
</dbReference>
<dbReference type="CDD" id="cd00082">
    <property type="entry name" value="HisKA"/>
    <property type="match status" value="1"/>
</dbReference>
<dbReference type="PROSITE" id="PS50109">
    <property type="entry name" value="HIS_KIN"/>
    <property type="match status" value="1"/>
</dbReference>
<dbReference type="Pfam" id="PF00512">
    <property type="entry name" value="HisKA"/>
    <property type="match status" value="1"/>
</dbReference>
<reference evidence="14 15" key="1">
    <citation type="submission" date="2024-09" db="EMBL/GenBank/DDBJ databases">
        <authorList>
            <person name="Sun Q."/>
            <person name="Mori K."/>
        </authorList>
    </citation>
    <scope>NUCLEOTIDE SEQUENCE [LARGE SCALE GENOMIC DNA]</scope>
    <source>
        <strain evidence="14 15">NCAIM B.02340</strain>
    </source>
</reference>
<evidence type="ECO:0000256" key="2">
    <source>
        <dbReference type="ARBA" id="ARBA00004370"/>
    </source>
</evidence>
<dbReference type="InterPro" id="IPR036890">
    <property type="entry name" value="HATPase_C_sf"/>
</dbReference>
<dbReference type="Gene3D" id="1.10.287.130">
    <property type="match status" value="1"/>
</dbReference>
<protein>
    <recommendedName>
        <fullName evidence="3">histidine kinase</fullName>
        <ecNumber evidence="3">2.7.13.3</ecNumber>
    </recommendedName>
</protein>
<sequence>MSLRTRLALFFALAIGLALLFQGSLSYLAFKRLVEADLDRSLLFYVEALSQGRRPPRGEFAFRLVRGEARQQSPNFPDLPDLPPGGYWREGWRVLVLSVPGGTLSVARYDPGAALALSRFRLALFGVGALLTLGFALLAQSLAGAALRPLSRLTEVARRVAEAQDLSLRVAPEGGGELRALAEAFNHMLERLQAFVEREKRFTQDAAHELRTPVAAALAQLEAAEAGYLSEGEALQATKEELLRMKRLVEALLILAREGRVTPVPLDLAALAREEARAFGVPYQGPETLPYQGDPLLLAQALRNLVRNALLHGEGKGVEVRLATQGDTLLLEVKDEGPGMPEEALKAAGRPFFRASPKPGEGLGLSVAKKVAEAHGGRLELLPNRPSGLRVRLVLPLNGAASGPP</sequence>
<evidence type="ECO:0000256" key="10">
    <source>
        <dbReference type="ARBA" id="ARBA00023136"/>
    </source>
</evidence>
<feature type="transmembrane region" description="Helical" evidence="11">
    <location>
        <begin position="122"/>
        <end position="143"/>
    </location>
</feature>
<keyword evidence="10 11" id="KW-0472">Membrane</keyword>
<dbReference type="SMART" id="SM00387">
    <property type="entry name" value="HATPase_c"/>
    <property type="match status" value="1"/>
</dbReference>
<dbReference type="InterPro" id="IPR050428">
    <property type="entry name" value="TCS_sensor_his_kinase"/>
</dbReference>
<dbReference type="SUPFAM" id="SSF55874">
    <property type="entry name" value="ATPase domain of HSP90 chaperone/DNA topoisomerase II/histidine kinase"/>
    <property type="match status" value="1"/>
</dbReference>
<name>A0ABV6Q2Z3_9DEIN</name>
<gene>
    <name evidence="14" type="ORF">ACFFFP_09950</name>
</gene>
<evidence type="ECO:0000313" key="15">
    <source>
        <dbReference type="Proteomes" id="UP001589830"/>
    </source>
</evidence>
<dbReference type="InterPro" id="IPR003594">
    <property type="entry name" value="HATPase_dom"/>
</dbReference>
<proteinExistence type="predicted"/>
<comment type="subcellular location">
    <subcellularLocation>
        <location evidence="2">Membrane</location>
    </subcellularLocation>
</comment>
<evidence type="ECO:0000256" key="11">
    <source>
        <dbReference type="SAM" id="Phobius"/>
    </source>
</evidence>